<reference evidence="1" key="2">
    <citation type="journal article" date="2015" name="Fish Shellfish Immunol.">
        <title>Early steps in the European eel (Anguilla anguilla)-Vibrio vulnificus interaction in the gills: Role of the RtxA13 toxin.</title>
        <authorList>
            <person name="Callol A."/>
            <person name="Pajuelo D."/>
            <person name="Ebbesson L."/>
            <person name="Teles M."/>
            <person name="MacKenzie S."/>
            <person name="Amaro C."/>
        </authorList>
    </citation>
    <scope>NUCLEOTIDE SEQUENCE</scope>
</reference>
<accession>A0A0E9URH4</accession>
<dbReference type="EMBL" id="GBXM01040103">
    <property type="protein sequence ID" value="JAH68474.1"/>
    <property type="molecule type" value="Transcribed_RNA"/>
</dbReference>
<reference evidence="1" key="1">
    <citation type="submission" date="2014-11" db="EMBL/GenBank/DDBJ databases">
        <authorList>
            <person name="Amaro Gonzalez C."/>
        </authorList>
    </citation>
    <scope>NUCLEOTIDE SEQUENCE</scope>
</reference>
<sequence>MNTNKNAQYKNNSTALR</sequence>
<name>A0A0E9URH4_ANGAN</name>
<organism evidence="1">
    <name type="scientific">Anguilla anguilla</name>
    <name type="common">European freshwater eel</name>
    <name type="synonym">Muraena anguilla</name>
    <dbReference type="NCBI Taxonomy" id="7936"/>
    <lineage>
        <taxon>Eukaryota</taxon>
        <taxon>Metazoa</taxon>
        <taxon>Chordata</taxon>
        <taxon>Craniata</taxon>
        <taxon>Vertebrata</taxon>
        <taxon>Euteleostomi</taxon>
        <taxon>Actinopterygii</taxon>
        <taxon>Neopterygii</taxon>
        <taxon>Teleostei</taxon>
        <taxon>Anguilliformes</taxon>
        <taxon>Anguillidae</taxon>
        <taxon>Anguilla</taxon>
    </lineage>
</organism>
<protein>
    <submittedName>
        <fullName evidence="1">Uncharacterized protein</fullName>
    </submittedName>
</protein>
<dbReference type="AlphaFoldDB" id="A0A0E9URH4"/>
<evidence type="ECO:0000313" key="1">
    <source>
        <dbReference type="EMBL" id="JAH68474.1"/>
    </source>
</evidence>
<proteinExistence type="predicted"/>